<evidence type="ECO:0000256" key="1">
    <source>
        <dbReference type="ARBA" id="ARBA00022679"/>
    </source>
</evidence>
<organism evidence="4 5">
    <name type="scientific">Lactococcus muris</name>
    <dbReference type="NCBI Taxonomy" id="2941330"/>
    <lineage>
        <taxon>Bacteria</taxon>
        <taxon>Bacillati</taxon>
        <taxon>Bacillota</taxon>
        <taxon>Bacilli</taxon>
        <taxon>Lactobacillales</taxon>
        <taxon>Streptococcaceae</taxon>
        <taxon>Lactococcus</taxon>
    </lineage>
</organism>
<gene>
    <name evidence="4" type="ORF">AALM99_11470</name>
</gene>
<sequence>MNIIEVTDRDLLIKQLLDIWESSVKGTHFFLSRNEIENIKRYVPQALKEVPHLIIIEKENHIPVGFMGIVNQHLEMLFISDKERGKGFGKKLLRYGIEKYSINDLAVNEQNPIAKDFYEHMGFEVYRRTDFDEQGHPYPLLYMKR</sequence>
<dbReference type="CDD" id="cd04301">
    <property type="entry name" value="NAT_SF"/>
    <property type="match status" value="1"/>
</dbReference>
<dbReference type="SUPFAM" id="SSF55729">
    <property type="entry name" value="Acyl-CoA N-acyltransferases (Nat)"/>
    <property type="match status" value="1"/>
</dbReference>
<dbReference type="GO" id="GO:0016746">
    <property type="term" value="F:acyltransferase activity"/>
    <property type="evidence" value="ECO:0007669"/>
    <property type="project" value="UniProtKB-KW"/>
</dbReference>
<dbReference type="EMBL" id="JBCLSQ010000046">
    <property type="protein sequence ID" value="MEY8539037.1"/>
    <property type="molecule type" value="Genomic_DNA"/>
</dbReference>
<dbReference type="Proteomes" id="UP001565242">
    <property type="component" value="Unassembled WGS sequence"/>
</dbReference>
<protein>
    <submittedName>
        <fullName evidence="4">GNAT family N-acetyltransferase</fullName>
        <ecNumber evidence="4">2.3.1.-</ecNumber>
    </submittedName>
</protein>
<accession>A0ABV4DEL3</accession>
<dbReference type="RefSeq" id="WP_369918990.1">
    <property type="nucleotide sequence ID" value="NZ_JBCLSQ010000046.1"/>
</dbReference>
<reference evidence="4 5" key="1">
    <citation type="submission" date="2024-03" db="EMBL/GenBank/DDBJ databases">
        <title>Mouse gut bacterial collection (mGBC) of GemPharmatech.</title>
        <authorList>
            <person name="He Y."/>
            <person name="Dong L."/>
            <person name="Wu D."/>
            <person name="Gao X."/>
            <person name="Lin Z."/>
        </authorList>
    </citation>
    <scope>NUCLEOTIDE SEQUENCE [LARGE SCALE GENOMIC DNA]</scope>
    <source>
        <strain evidence="4 5">20-218</strain>
    </source>
</reference>
<comment type="caution">
    <text evidence="4">The sequence shown here is derived from an EMBL/GenBank/DDBJ whole genome shotgun (WGS) entry which is preliminary data.</text>
</comment>
<dbReference type="PROSITE" id="PS51186">
    <property type="entry name" value="GNAT"/>
    <property type="match status" value="1"/>
</dbReference>
<evidence type="ECO:0000259" key="3">
    <source>
        <dbReference type="PROSITE" id="PS51186"/>
    </source>
</evidence>
<dbReference type="Pfam" id="PF13673">
    <property type="entry name" value="Acetyltransf_10"/>
    <property type="match status" value="1"/>
</dbReference>
<keyword evidence="5" id="KW-1185">Reference proteome</keyword>
<keyword evidence="2 4" id="KW-0012">Acyltransferase</keyword>
<dbReference type="InterPro" id="IPR016181">
    <property type="entry name" value="Acyl_CoA_acyltransferase"/>
</dbReference>
<evidence type="ECO:0000256" key="2">
    <source>
        <dbReference type="ARBA" id="ARBA00023315"/>
    </source>
</evidence>
<dbReference type="InterPro" id="IPR000182">
    <property type="entry name" value="GNAT_dom"/>
</dbReference>
<proteinExistence type="predicted"/>
<dbReference type="EC" id="2.3.1.-" evidence="4"/>
<evidence type="ECO:0000313" key="4">
    <source>
        <dbReference type="EMBL" id="MEY8539037.1"/>
    </source>
</evidence>
<dbReference type="Gene3D" id="3.40.630.30">
    <property type="match status" value="1"/>
</dbReference>
<keyword evidence="1 4" id="KW-0808">Transferase</keyword>
<dbReference type="PANTHER" id="PTHR43800:SF1">
    <property type="entry name" value="PEPTIDYL-LYSINE N-ACETYLTRANSFERASE YJAB"/>
    <property type="match status" value="1"/>
</dbReference>
<dbReference type="PANTHER" id="PTHR43800">
    <property type="entry name" value="PEPTIDYL-LYSINE N-ACETYLTRANSFERASE YJAB"/>
    <property type="match status" value="1"/>
</dbReference>
<name>A0ABV4DEL3_9LACT</name>
<feature type="domain" description="N-acetyltransferase" evidence="3">
    <location>
        <begin position="1"/>
        <end position="145"/>
    </location>
</feature>
<evidence type="ECO:0000313" key="5">
    <source>
        <dbReference type="Proteomes" id="UP001565242"/>
    </source>
</evidence>